<comment type="caution">
    <text evidence="10">The sequence shown here is derived from an EMBL/GenBank/DDBJ whole genome shotgun (WGS) entry which is preliminary data.</text>
</comment>
<keyword evidence="11" id="KW-1185">Reference proteome</keyword>
<evidence type="ECO:0000256" key="1">
    <source>
        <dbReference type="ARBA" id="ARBA00010688"/>
    </source>
</evidence>
<keyword evidence="5 8" id="KW-0067">ATP-binding</keyword>
<dbReference type="GO" id="GO:0044281">
    <property type="term" value="P:small molecule metabolic process"/>
    <property type="evidence" value="ECO:0007669"/>
    <property type="project" value="UniProtKB-ARBA"/>
</dbReference>
<evidence type="ECO:0000256" key="7">
    <source>
        <dbReference type="PIRNR" id="PIRNR000535"/>
    </source>
</evidence>
<comment type="similarity">
    <text evidence="1 7 8">Belongs to the carbohydrate kinase PfkB family.</text>
</comment>
<evidence type="ECO:0000256" key="8">
    <source>
        <dbReference type="RuleBase" id="RU369061"/>
    </source>
</evidence>
<keyword evidence="4 8" id="KW-0418">Kinase</keyword>
<evidence type="ECO:0000256" key="3">
    <source>
        <dbReference type="ARBA" id="ARBA00022741"/>
    </source>
</evidence>
<dbReference type="EMBL" id="BMIP01000005">
    <property type="protein sequence ID" value="GGD74607.1"/>
    <property type="molecule type" value="Genomic_DNA"/>
</dbReference>
<reference evidence="10" key="2">
    <citation type="submission" date="2020-09" db="EMBL/GenBank/DDBJ databases">
        <authorList>
            <person name="Sun Q."/>
            <person name="Zhou Y."/>
        </authorList>
    </citation>
    <scope>NUCLEOTIDE SEQUENCE</scope>
    <source>
        <strain evidence="10">CGMCC 1.15360</strain>
    </source>
</reference>
<dbReference type="InterPro" id="IPR022463">
    <property type="entry name" value="1-PFruKinase"/>
</dbReference>
<sequence length="329" mass="33499">MNILTVTFNPAIDQTVTLDRLTVGAVHRAHQVRQNAGGKGVNVASCLADWSTSDSGTPVAAYGLLGSDNASSFDALFARKGIADRMIRIPGSTRVNLKLVDDAGTTDINLDGIAIDRGRAEMVAATLESAAGSGDLAVLAGSLPPGCPPDIYGTLTAALRAKGARILLDTSGLPLTCALESAALPDVVKPNREELADWLGRALPDTAALLDAAHELRRRGVALVVISAGEDGAIFVSGEGAITAKLTIGDIASTVGAGDAMVAGIAAALAEGASLERIARLSTAFAVAKLGMAGPNLPALANVRALVEDVAIQWLETSETKTSMAGEAE</sequence>
<keyword evidence="3 8" id="KW-0547">Nucleotide-binding</keyword>
<dbReference type="Gene3D" id="3.40.1190.20">
    <property type="match status" value="1"/>
</dbReference>
<evidence type="ECO:0000313" key="10">
    <source>
        <dbReference type="EMBL" id="GGD74607.1"/>
    </source>
</evidence>
<feature type="domain" description="Carbohydrate kinase PfkB" evidence="9">
    <location>
        <begin position="7"/>
        <end position="297"/>
    </location>
</feature>
<dbReference type="Pfam" id="PF00294">
    <property type="entry name" value="PfkB"/>
    <property type="match status" value="1"/>
</dbReference>
<dbReference type="NCBIfam" id="TIGR03828">
    <property type="entry name" value="pfkB"/>
    <property type="match status" value="1"/>
</dbReference>
<dbReference type="NCBIfam" id="TIGR03168">
    <property type="entry name" value="1-PFK"/>
    <property type="match status" value="1"/>
</dbReference>
<dbReference type="PANTHER" id="PTHR46566">
    <property type="entry name" value="1-PHOSPHOFRUCTOKINASE-RELATED"/>
    <property type="match status" value="1"/>
</dbReference>
<keyword evidence="2 7" id="KW-0808">Transferase</keyword>
<evidence type="ECO:0000256" key="4">
    <source>
        <dbReference type="ARBA" id="ARBA00022777"/>
    </source>
</evidence>
<protein>
    <recommendedName>
        <fullName evidence="7">Phosphofructokinase</fullName>
    </recommendedName>
</protein>
<evidence type="ECO:0000259" key="9">
    <source>
        <dbReference type="Pfam" id="PF00294"/>
    </source>
</evidence>
<dbReference type="AlphaFoldDB" id="A0A916Z3Q4"/>
<dbReference type="InterPro" id="IPR017583">
    <property type="entry name" value="Tagatose/fructose_Pkinase"/>
</dbReference>
<comment type="function">
    <text evidence="8">Catalyzes the ATP-dependent phosphorylation of fructose-l-phosphate to fructose-l,6-bisphosphate.</text>
</comment>
<name>A0A916Z3Q4_9SPHN</name>
<accession>A0A916Z3Q4</accession>
<dbReference type="PIRSF" id="PIRSF000535">
    <property type="entry name" value="1PFK/6PFK/LacC"/>
    <property type="match status" value="1"/>
</dbReference>
<dbReference type="GO" id="GO:0005829">
    <property type="term" value="C:cytosol"/>
    <property type="evidence" value="ECO:0007669"/>
    <property type="project" value="TreeGrafter"/>
</dbReference>
<dbReference type="PROSITE" id="PS00584">
    <property type="entry name" value="PFKB_KINASES_2"/>
    <property type="match status" value="1"/>
</dbReference>
<evidence type="ECO:0000313" key="11">
    <source>
        <dbReference type="Proteomes" id="UP000612349"/>
    </source>
</evidence>
<reference evidence="10" key="1">
    <citation type="journal article" date="2014" name="Int. J. Syst. Evol. Microbiol.">
        <title>Complete genome sequence of Corynebacterium casei LMG S-19264T (=DSM 44701T), isolated from a smear-ripened cheese.</title>
        <authorList>
            <consortium name="US DOE Joint Genome Institute (JGI-PGF)"/>
            <person name="Walter F."/>
            <person name="Albersmeier A."/>
            <person name="Kalinowski J."/>
            <person name="Ruckert C."/>
        </authorList>
    </citation>
    <scope>NUCLEOTIDE SEQUENCE</scope>
    <source>
        <strain evidence="10">CGMCC 1.15360</strain>
    </source>
</reference>
<dbReference type="InterPro" id="IPR011611">
    <property type="entry name" value="PfkB_dom"/>
</dbReference>
<dbReference type="GO" id="GO:0016052">
    <property type="term" value="P:carbohydrate catabolic process"/>
    <property type="evidence" value="ECO:0007669"/>
    <property type="project" value="UniProtKB-ARBA"/>
</dbReference>
<evidence type="ECO:0000256" key="6">
    <source>
        <dbReference type="ARBA" id="ARBA00047745"/>
    </source>
</evidence>
<gene>
    <name evidence="10" type="ORF">GCM10010990_25360</name>
</gene>
<dbReference type="InterPro" id="IPR002173">
    <property type="entry name" value="Carboh/pur_kinase_PfkB_CS"/>
</dbReference>
<comment type="catalytic activity">
    <reaction evidence="6 8">
        <text>beta-D-fructose 1-phosphate + ATP = beta-D-fructose 1,6-bisphosphate + ADP + H(+)</text>
        <dbReference type="Rhea" id="RHEA:14213"/>
        <dbReference type="ChEBI" id="CHEBI:15378"/>
        <dbReference type="ChEBI" id="CHEBI:30616"/>
        <dbReference type="ChEBI" id="CHEBI:32966"/>
        <dbReference type="ChEBI" id="CHEBI:138881"/>
        <dbReference type="ChEBI" id="CHEBI:456216"/>
        <dbReference type="EC" id="2.7.1.56"/>
    </reaction>
</comment>
<dbReference type="CDD" id="cd01164">
    <property type="entry name" value="FruK_PfkB_like"/>
    <property type="match status" value="1"/>
</dbReference>
<dbReference type="GO" id="GO:0005524">
    <property type="term" value="F:ATP binding"/>
    <property type="evidence" value="ECO:0007669"/>
    <property type="project" value="UniProtKB-UniRule"/>
</dbReference>
<dbReference type="GO" id="GO:0008662">
    <property type="term" value="F:1-phosphofructokinase activity"/>
    <property type="evidence" value="ECO:0007669"/>
    <property type="project" value="UniProtKB-UniRule"/>
</dbReference>
<evidence type="ECO:0000256" key="5">
    <source>
        <dbReference type="ARBA" id="ARBA00022840"/>
    </source>
</evidence>
<dbReference type="FunFam" id="3.40.1190.20:FF:000001">
    <property type="entry name" value="Phosphofructokinase"/>
    <property type="match status" value="1"/>
</dbReference>
<dbReference type="RefSeq" id="WP_066776866.1">
    <property type="nucleotide sequence ID" value="NZ_BMIP01000005.1"/>
</dbReference>
<dbReference type="InterPro" id="IPR029056">
    <property type="entry name" value="Ribokinase-like"/>
</dbReference>
<dbReference type="PANTHER" id="PTHR46566:SF5">
    <property type="entry name" value="1-PHOSPHOFRUCTOKINASE"/>
    <property type="match status" value="1"/>
</dbReference>
<dbReference type="OrthoDB" id="9801219at2"/>
<organism evidence="10 11">
    <name type="scientific">Croceicoccus mobilis</name>
    <dbReference type="NCBI Taxonomy" id="1703339"/>
    <lineage>
        <taxon>Bacteria</taxon>
        <taxon>Pseudomonadati</taxon>
        <taxon>Pseudomonadota</taxon>
        <taxon>Alphaproteobacteria</taxon>
        <taxon>Sphingomonadales</taxon>
        <taxon>Erythrobacteraceae</taxon>
        <taxon>Croceicoccus</taxon>
    </lineage>
</organism>
<evidence type="ECO:0000256" key="2">
    <source>
        <dbReference type="ARBA" id="ARBA00022679"/>
    </source>
</evidence>
<dbReference type="SUPFAM" id="SSF53613">
    <property type="entry name" value="Ribokinase-like"/>
    <property type="match status" value="1"/>
</dbReference>
<dbReference type="Proteomes" id="UP000612349">
    <property type="component" value="Unassembled WGS sequence"/>
</dbReference>
<proteinExistence type="inferred from homology"/>